<dbReference type="SUPFAM" id="SSF81383">
    <property type="entry name" value="F-box domain"/>
    <property type="match status" value="1"/>
</dbReference>
<dbReference type="EMBL" id="KZ451888">
    <property type="protein sequence ID" value="PKA66007.1"/>
    <property type="molecule type" value="Genomic_DNA"/>
</dbReference>
<dbReference type="InterPro" id="IPR036047">
    <property type="entry name" value="F-box-like_dom_sf"/>
</dbReference>
<proteinExistence type="predicted"/>
<dbReference type="Gene3D" id="1.20.1280.50">
    <property type="match status" value="1"/>
</dbReference>
<dbReference type="InterPro" id="IPR001810">
    <property type="entry name" value="F-box_dom"/>
</dbReference>
<dbReference type="Pfam" id="PF12937">
    <property type="entry name" value="F-box-like"/>
    <property type="match status" value="1"/>
</dbReference>
<evidence type="ECO:0000259" key="1">
    <source>
        <dbReference type="Pfam" id="PF12937"/>
    </source>
</evidence>
<dbReference type="PANTHER" id="PTHR38926:SF5">
    <property type="entry name" value="F-BOX AND LEUCINE-RICH REPEAT PROTEIN 6"/>
    <property type="match status" value="1"/>
</dbReference>
<gene>
    <name evidence="2" type="ORF">AXF42_Ash010416</name>
</gene>
<sequence>MESERRWEELPLDCLVQIFCKLGMEDLALFAPFVCKSWHRACLDPQCWKNLDFRELDFSAGSRFVGDFKRLYGVHSFSFSAFMKLCLARSHGSAVELAIPFILGASLQEDLISASIECPRLKVLALPSLLLKDEKKLPELMRKWKELQILELTWKQFSFPEIMEAIKTNCPNFVGLHLCGFFTAAEAHAIARCAPKLKILVVSASFLRREDLMVILDGCRELEVVDVSGCGGFAAANDREILNKAAGIKRFECGGCVEEEDNISYVHNYYDYEDVFMGLGCC</sequence>
<accession>A0A2I0BDX8</accession>
<dbReference type="OrthoDB" id="1929062at2759"/>
<evidence type="ECO:0000313" key="3">
    <source>
        <dbReference type="Proteomes" id="UP000236161"/>
    </source>
</evidence>
<evidence type="ECO:0000313" key="2">
    <source>
        <dbReference type="EMBL" id="PKA66007.1"/>
    </source>
</evidence>
<reference evidence="2 3" key="1">
    <citation type="journal article" date="2017" name="Nature">
        <title>The Apostasia genome and the evolution of orchids.</title>
        <authorList>
            <person name="Zhang G.Q."/>
            <person name="Liu K.W."/>
            <person name="Li Z."/>
            <person name="Lohaus R."/>
            <person name="Hsiao Y.Y."/>
            <person name="Niu S.C."/>
            <person name="Wang J.Y."/>
            <person name="Lin Y.C."/>
            <person name="Xu Q."/>
            <person name="Chen L.J."/>
            <person name="Yoshida K."/>
            <person name="Fujiwara S."/>
            <person name="Wang Z.W."/>
            <person name="Zhang Y.Q."/>
            <person name="Mitsuda N."/>
            <person name="Wang M."/>
            <person name="Liu G.H."/>
            <person name="Pecoraro L."/>
            <person name="Huang H.X."/>
            <person name="Xiao X.J."/>
            <person name="Lin M."/>
            <person name="Wu X.Y."/>
            <person name="Wu W.L."/>
            <person name="Chen Y.Y."/>
            <person name="Chang S.B."/>
            <person name="Sakamoto S."/>
            <person name="Ohme-Takagi M."/>
            <person name="Yagi M."/>
            <person name="Zeng S.J."/>
            <person name="Shen C.Y."/>
            <person name="Yeh C.M."/>
            <person name="Luo Y.B."/>
            <person name="Tsai W.C."/>
            <person name="Van de Peer Y."/>
            <person name="Liu Z.J."/>
        </authorList>
    </citation>
    <scope>NUCLEOTIDE SEQUENCE [LARGE SCALE GENOMIC DNA]</scope>
    <source>
        <strain evidence="3">cv. Shenzhen</strain>
        <tissue evidence="2">Stem</tissue>
    </source>
</reference>
<feature type="domain" description="F-box" evidence="1">
    <location>
        <begin position="7"/>
        <end position="54"/>
    </location>
</feature>
<dbReference type="PANTHER" id="PTHR38926">
    <property type="entry name" value="F-BOX DOMAIN CONTAINING PROTEIN, EXPRESSED"/>
    <property type="match status" value="1"/>
</dbReference>
<dbReference type="AlphaFoldDB" id="A0A2I0BDX8"/>
<dbReference type="Proteomes" id="UP000236161">
    <property type="component" value="Unassembled WGS sequence"/>
</dbReference>
<organism evidence="2 3">
    <name type="scientific">Apostasia shenzhenica</name>
    <dbReference type="NCBI Taxonomy" id="1088818"/>
    <lineage>
        <taxon>Eukaryota</taxon>
        <taxon>Viridiplantae</taxon>
        <taxon>Streptophyta</taxon>
        <taxon>Embryophyta</taxon>
        <taxon>Tracheophyta</taxon>
        <taxon>Spermatophyta</taxon>
        <taxon>Magnoliopsida</taxon>
        <taxon>Liliopsida</taxon>
        <taxon>Asparagales</taxon>
        <taxon>Orchidaceae</taxon>
        <taxon>Apostasioideae</taxon>
        <taxon>Apostasia</taxon>
    </lineage>
</organism>
<dbReference type="Gene3D" id="3.80.10.10">
    <property type="entry name" value="Ribonuclease Inhibitor"/>
    <property type="match status" value="1"/>
</dbReference>
<dbReference type="InterPro" id="IPR032675">
    <property type="entry name" value="LRR_dom_sf"/>
</dbReference>
<protein>
    <submittedName>
        <fullName evidence="2">F-box/LRR-repeat protein</fullName>
    </submittedName>
</protein>
<dbReference type="SUPFAM" id="SSF52047">
    <property type="entry name" value="RNI-like"/>
    <property type="match status" value="1"/>
</dbReference>
<keyword evidence="3" id="KW-1185">Reference proteome</keyword>
<dbReference type="STRING" id="1088818.A0A2I0BDX8"/>
<name>A0A2I0BDX8_9ASPA</name>